<gene>
    <name evidence="2" type="ORF">CVT24_000925</name>
</gene>
<evidence type="ECO:0000313" key="3">
    <source>
        <dbReference type="Proteomes" id="UP000284842"/>
    </source>
</evidence>
<dbReference type="EMBL" id="NHTK01000688">
    <property type="protein sequence ID" value="PPR06252.1"/>
    <property type="molecule type" value="Genomic_DNA"/>
</dbReference>
<sequence length="384" mass="41245">MASTSTILRNGLTSPARSMMTQAGPSRAILKRPDALALASPPAAASYSLNYSPMKSPHVHFHPSPGQMVATFTAHSAASYDRAPISISPNPLDMPGRGERVWSPSTESFRLSAVPRAFRTLSFQDSPVMSEFEDPRSPKIQPAATKANNVRFNQLFESKPAPRPPREISRSLTTYPRSPYPTAPMNEEDADMAQDWPSDRADNDAVVAGRSRAASLQSTSNRNKNGLTLGAATAFSSAAPVQSPQVTSIKRGKKPAPLALQPSETDNLSQAFWNSVCLESADDEVMVTALEYPESAVEFQDKQDLVDQTAGTPAIMYADASGALWSPALPRPGAALNRIRDSLMSPAIHKPMRAIVRKDVTAPSPNDPFAAFPSFAAALQMNGI</sequence>
<name>A0A409YTC5_9AGAR</name>
<reference evidence="2 3" key="1">
    <citation type="journal article" date="2018" name="Evol. Lett.">
        <title>Horizontal gene cluster transfer increased hallucinogenic mushroom diversity.</title>
        <authorList>
            <person name="Reynolds H.T."/>
            <person name="Vijayakumar V."/>
            <person name="Gluck-Thaler E."/>
            <person name="Korotkin H.B."/>
            <person name="Matheny P.B."/>
            <person name="Slot J.C."/>
        </authorList>
    </citation>
    <scope>NUCLEOTIDE SEQUENCE [LARGE SCALE GENOMIC DNA]</scope>
    <source>
        <strain evidence="2 3">2629</strain>
    </source>
</reference>
<feature type="compositionally biased region" description="Polar residues" evidence="1">
    <location>
        <begin position="146"/>
        <end position="156"/>
    </location>
</feature>
<dbReference type="OrthoDB" id="2911012at2759"/>
<keyword evidence="3" id="KW-1185">Reference proteome</keyword>
<evidence type="ECO:0000256" key="1">
    <source>
        <dbReference type="SAM" id="MobiDB-lite"/>
    </source>
</evidence>
<dbReference type="InParanoid" id="A0A409YTC5"/>
<feature type="compositionally biased region" description="Polar residues" evidence="1">
    <location>
        <begin position="236"/>
        <end position="248"/>
    </location>
</feature>
<feature type="region of interest" description="Disordered" evidence="1">
    <location>
        <begin position="1"/>
        <end position="24"/>
    </location>
</feature>
<dbReference type="AlphaFoldDB" id="A0A409YTC5"/>
<evidence type="ECO:0000313" key="2">
    <source>
        <dbReference type="EMBL" id="PPR06252.1"/>
    </source>
</evidence>
<protein>
    <submittedName>
        <fullName evidence="2">Uncharacterized protein</fullName>
    </submittedName>
</protein>
<feature type="region of interest" description="Disordered" evidence="1">
    <location>
        <begin position="236"/>
        <end position="262"/>
    </location>
</feature>
<proteinExistence type="predicted"/>
<accession>A0A409YTC5</accession>
<feature type="region of interest" description="Disordered" evidence="1">
    <location>
        <begin position="129"/>
        <end position="188"/>
    </location>
</feature>
<organism evidence="2 3">
    <name type="scientific">Panaeolus cyanescens</name>
    <dbReference type="NCBI Taxonomy" id="181874"/>
    <lineage>
        <taxon>Eukaryota</taxon>
        <taxon>Fungi</taxon>
        <taxon>Dikarya</taxon>
        <taxon>Basidiomycota</taxon>
        <taxon>Agaricomycotina</taxon>
        <taxon>Agaricomycetes</taxon>
        <taxon>Agaricomycetidae</taxon>
        <taxon>Agaricales</taxon>
        <taxon>Agaricineae</taxon>
        <taxon>Galeropsidaceae</taxon>
        <taxon>Panaeolus</taxon>
    </lineage>
</organism>
<comment type="caution">
    <text evidence="2">The sequence shown here is derived from an EMBL/GenBank/DDBJ whole genome shotgun (WGS) entry which is preliminary data.</text>
</comment>
<dbReference type="Proteomes" id="UP000284842">
    <property type="component" value="Unassembled WGS sequence"/>
</dbReference>